<dbReference type="Proteomes" id="UP000748531">
    <property type="component" value="Unassembled WGS sequence"/>
</dbReference>
<organism evidence="2 3">
    <name type="scientific">Paragonimus heterotremus</name>
    <dbReference type="NCBI Taxonomy" id="100268"/>
    <lineage>
        <taxon>Eukaryota</taxon>
        <taxon>Metazoa</taxon>
        <taxon>Spiralia</taxon>
        <taxon>Lophotrochozoa</taxon>
        <taxon>Platyhelminthes</taxon>
        <taxon>Trematoda</taxon>
        <taxon>Digenea</taxon>
        <taxon>Plagiorchiida</taxon>
        <taxon>Troglotremata</taxon>
        <taxon>Troglotrematidae</taxon>
        <taxon>Paragonimus</taxon>
    </lineage>
</organism>
<dbReference type="OrthoDB" id="10418166at2759"/>
<evidence type="ECO:0000313" key="3">
    <source>
        <dbReference type="Proteomes" id="UP000748531"/>
    </source>
</evidence>
<keyword evidence="3" id="KW-1185">Reference proteome</keyword>
<sequence length="181" mass="20468">MLRILHDFYACILSSPPLFDFIITRKINSGTQNPEPRYGELPSSSLKEFNKGQPSQRDHSSLKEDVLSQQSFDWVSSTVGKMDEANLNSAAYENNAQLRLVPSRPSALSFIFPLNAQEDSKNRCHLNRKNTDCFTFPDLEGKRFDHMLSTHSYCNPPPRMRRAAAGWINPGLSALVGKRHS</sequence>
<dbReference type="AlphaFoldDB" id="A0A8J4WVZ6"/>
<gene>
    <name evidence="2" type="ORF">PHET_07051</name>
</gene>
<name>A0A8J4WVZ6_9TREM</name>
<evidence type="ECO:0000313" key="2">
    <source>
        <dbReference type="EMBL" id="KAF5399157.1"/>
    </source>
</evidence>
<comment type="caution">
    <text evidence="2">The sequence shown here is derived from an EMBL/GenBank/DDBJ whole genome shotgun (WGS) entry which is preliminary data.</text>
</comment>
<feature type="compositionally biased region" description="Polar residues" evidence="1">
    <location>
        <begin position="42"/>
        <end position="55"/>
    </location>
</feature>
<proteinExistence type="predicted"/>
<accession>A0A8J4WVZ6</accession>
<reference evidence="2" key="1">
    <citation type="submission" date="2019-05" db="EMBL/GenBank/DDBJ databases">
        <title>Annotation for the trematode Paragonimus heterotremus.</title>
        <authorList>
            <person name="Choi Y.-J."/>
        </authorList>
    </citation>
    <scope>NUCLEOTIDE SEQUENCE</scope>
    <source>
        <strain evidence="2">LC</strain>
    </source>
</reference>
<protein>
    <submittedName>
        <fullName evidence="2">Uncharacterized protein</fullName>
    </submittedName>
</protein>
<evidence type="ECO:0000256" key="1">
    <source>
        <dbReference type="SAM" id="MobiDB-lite"/>
    </source>
</evidence>
<dbReference type="EMBL" id="LUCH01004300">
    <property type="protein sequence ID" value="KAF5399157.1"/>
    <property type="molecule type" value="Genomic_DNA"/>
</dbReference>
<feature type="region of interest" description="Disordered" evidence="1">
    <location>
        <begin position="32"/>
        <end position="63"/>
    </location>
</feature>